<dbReference type="Pfam" id="PF09299">
    <property type="entry name" value="Mu-transpos_C"/>
    <property type="match status" value="1"/>
</dbReference>
<gene>
    <name evidence="3" type="ORF">SAMN05216241_107130</name>
</gene>
<feature type="compositionally biased region" description="Acidic residues" evidence="1">
    <location>
        <begin position="640"/>
        <end position="650"/>
    </location>
</feature>
<proteinExistence type="predicted"/>
<evidence type="ECO:0000313" key="3">
    <source>
        <dbReference type="EMBL" id="SDG25921.1"/>
    </source>
</evidence>
<organism evidence="3 4">
    <name type="scientific">Limimonas halophila</name>
    <dbReference type="NCBI Taxonomy" id="1082479"/>
    <lineage>
        <taxon>Bacteria</taxon>
        <taxon>Pseudomonadati</taxon>
        <taxon>Pseudomonadota</taxon>
        <taxon>Alphaproteobacteria</taxon>
        <taxon>Rhodospirillales</taxon>
        <taxon>Rhodovibrionaceae</taxon>
        <taxon>Limimonas</taxon>
    </lineage>
</organism>
<dbReference type="GO" id="GO:0015074">
    <property type="term" value="P:DNA integration"/>
    <property type="evidence" value="ECO:0007669"/>
    <property type="project" value="InterPro"/>
</dbReference>
<dbReference type="RefSeq" id="WP_090020528.1">
    <property type="nucleotide sequence ID" value="NZ_FNCE01000007.1"/>
</dbReference>
<dbReference type="Gene3D" id="3.30.420.10">
    <property type="entry name" value="Ribonuclease H-like superfamily/Ribonuclease H"/>
    <property type="match status" value="1"/>
</dbReference>
<dbReference type="GO" id="GO:0003676">
    <property type="term" value="F:nucleic acid binding"/>
    <property type="evidence" value="ECO:0007669"/>
    <property type="project" value="InterPro"/>
</dbReference>
<evidence type="ECO:0000256" key="1">
    <source>
        <dbReference type="SAM" id="MobiDB-lite"/>
    </source>
</evidence>
<dbReference type="AlphaFoldDB" id="A0A1G7SSF9"/>
<dbReference type="OrthoDB" id="5287589at2"/>
<dbReference type="STRING" id="1082479.SAMN05216241_107130"/>
<feature type="region of interest" description="Disordered" evidence="1">
    <location>
        <begin position="575"/>
        <end position="650"/>
    </location>
</feature>
<feature type="region of interest" description="Disordered" evidence="1">
    <location>
        <begin position="48"/>
        <end position="71"/>
    </location>
</feature>
<evidence type="ECO:0000259" key="2">
    <source>
        <dbReference type="PROSITE" id="PS50994"/>
    </source>
</evidence>
<feature type="compositionally biased region" description="Polar residues" evidence="1">
    <location>
        <begin position="596"/>
        <end position="609"/>
    </location>
</feature>
<dbReference type="SUPFAM" id="SSF53098">
    <property type="entry name" value="Ribonuclease H-like"/>
    <property type="match status" value="1"/>
</dbReference>
<feature type="compositionally biased region" description="Basic residues" evidence="1">
    <location>
        <begin position="583"/>
        <end position="595"/>
    </location>
</feature>
<dbReference type="InterPro" id="IPR036397">
    <property type="entry name" value="RNaseH_sf"/>
</dbReference>
<reference evidence="3 4" key="1">
    <citation type="submission" date="2016-10" db="EMBL/GenBank/DDBJ databases">
        <authorList>
            <person name="de Groot N.N."/>
        </authorList>
    </citation>
    <scope>NUCLEOTIDE SEQUENCE [LARGE SCALE GENOMIC DNA]</scope>
    <source>
        <strain evidence="3 4">DSM 25584</strain>
    </source>
</reference>
<name>A0A1G7SSF9_9PROT</name>
<dbReference type="PROSITE" id="PS50994">
    <property type="entry name" value="INTEGRASE"/>
    <property type="match status" value="1"/>
</dbReference>
<dbReference type="Proteomes" id="UP000199415">
    <property type="component" value="Unassembled WGS sequence"/>
</dbReference>
<sequence>MTSRTFIHLKKGATITAGGRTYRVTHYVKPDAVLAQDVDTGNTEEIHVDAIRPQAPAPEEGDDPRAAPTPDVTEYSEQAWSEAERRFEAIKSLIGTQRRRRADVEQAAAAAGVNAATIYRWLNAYLDAECISALIPDKPGPAKGGRKLTPQVEAIIQSCIRDIYLQRRRGRPKEVANEVRRRCRREGLEPPHANTVRKRIKALDPASSMRKRGQKDRARDQYEPLKGQFPGADYPMAVVQIDHTPADIVVVEEESREPLGRPWITLAIDVYSRMVAACHVSIEAPNAAVAGICAARAMLPKTDYLKALGVPGEWPVWGRIGTLHTDNAKEFRSRAFTRACAQHGIDLQMRPVGKPNYGGHIERLIGTANTQEVQTLPGTTFSSPADREGYDSEGQAALTLAEFERHLVDFIVNIYHKRVHSSLDMPPERKWELGIVGDETRPGTGPPEVPADPARLWVDFLPYEERTVQRYGIVLDNIHYYHEVLNRWINAKDPEDPKRKRRFIVRRNPMDISGVYFYDPEVQRYYLIPYGNTGRPPISVWELREAQRRAKQEGRQQVDEDAIFRAVERMRANVEAAQAKTKAEKRRRHRMRRTKQGTGQPPATSQPSGAGNGTADRQDRAEPAGTAAGGEDIFEKDIQPFDEQDLGDLE</sequence>
<feature type="domain" description="Integrase catalytic" evidence="2">
    <location>
        <begin position="231"/>
        <end position="435"/>
    </location>
</feature>
<dbReference type="InterPro" id="IPR001584">
    <property type="entry name" value="Integrase_cat-core"/>
</dbReference>
<protein>
    <submittedName>
        <fullName evidence="3">Putative transposase</fullName>
    </submittedName>
</protein>
<dbReference type="InterPro" id="IPR015378">
    <property type="entry name" value="Transposase-like_Mu_C"/>
</dbReference>
<evidence type="ECO:0000313" key="4">
    <source>
        <dbReference type="Proteomes" id="UP000199415"/>
    </source>
</evidence>
<accession>A0A1G7SSF9</accession>
<dbReference type="InterPro" id="IPR012337">
    <property type="entry name" value="RNaseH-like_sf"/>
</dbReference>
<dbReference type="EMBL" id="FNCE01000007">
    <property type="protein sequence ID" value="SDG25921.1"/>
    <property type="molecule type" value="Genomic_DNA"/>
</dbReference>
<keyword evidence="4" id="KW-1185">Reference proteome</keyword>